<dbReference type="Gene3D" id="3.40.630.10">
    <property type="entry name" value="Zn peptidases"/>
    <property type="match status" value="1"/>
</dbReference>
<keyword evidence="13" id="KW-0862">Zinc</keyword>
<protein>
    <recommendedName>
        <fullName evidence="5">Carboxypeptidase Q</fullName>
    </recommendedName>
    <alternativeName>
        <fullName evidence="20">Plasma glutamate carboxypeptidase</fullName>
    </alternativeName>
</protein>
<dbReference type="GO" id="GO:0005764">
    <property type="term" value="C:lysosome"/>
    <property type="evidence" value="ECO:0007669"/>
    <property type="project" value="UniProtKB-SubCell"/>
</dbReference>
<dbReference type="GO" id="GO:0070573">
    <property type="term" value="F:metallodipeptidase activity"/>
    <property type="evidence" value="ECO:0007669"/>
    <property type="project" value="InterPro"/>
</dbReference>
<dbReference type="InterPro" id="IPR039866">
    <property type="entry name" value="CPQ"/>
</dbReference>
<evidence type="ECO:0000256" key="8">
    <source>
        <dbReference type="ARBA" id="ARBA00022670"/>
    </source>
</evidence>
<dbReference type="Pfam" id="PF02225">
    <property type="entry name" value="PA"/>
    <property type="match status" value="1"/>
</dbReference>
<dbReference type="SUPFAM" id="SSF52025">
    <property type="entry name" value="PA domain"/>
    <property type="match status" value="1"/>
</dbReference>
<dbReference type="GO" id="GO:0005576">
    <property type="term" value="C:extracellular region"/>
    <property type="evidence" value="ECO:0007669"/>
    <property type="project" value="UniProtKB-SubCell"/>
</dbReference>
<dbReference type="InterPro" id="IPR007484">
    <property type="entry name" value="Peptidase_M28"/>
</dbReference>
<evidence type="ECO:0000256" key="3">
    <source>
        <dbReference type="ARBA" id="ARBA00004555"/>
    </source>
</evidence>
<evidence type="ECO:0000256" key="21">
    <source>
        <dbReference type="SAM" id="SignalP"/>
    </source>
</evidence>
<feature type="domain" description="Peptidase M28" evidence="23">
    <location>
        <begin position="254"/>
        <end position="446"/>
    </location>
</feature>
<evidence type="ECO:0000256" key="6">
    <source>
        <dbReference type="ARBA" id="ARBA00022525"/>
    </source>
</evidence>
<dbReference type="GO" id="GO:0046872">
    <property type="term" value="F:metal ion binding"/>
    <property type="evidence" value="ECO:0007669"/>
    <property type="project" value="UniProtKB-KW"/>
</dbReference>
<evidence type="ECO:0000256" key="7">
    <source>
        <dbReference type="ARBA" id="ARBA00022645"/>
    </source>
</evidence>
<keyword evidence="15" id="KW-0482">Metalloprotease</keyword>
<evidence type="ECO:0000259" key="23">
    <source>
        <dbReference type="Pfam" id="PF04389"/>
    </source>
</evidence>
<keyword evidence="10 21" id="KW-0732">Signal</keyword>
<organism evidence="24">
    <name type="scientific">uncultured Cytophagales bacterium</name>
    <dbReference type="NCBI Taxonomy" id="158755"/>
    <lineage>
        <taxon>Bacteria</taxon>
        <taxon>Pseudomonadati</taxon>
        <taxon>Bacteroidota</taxon>
        <taxon>Sphingobacteriia</taxon>
        <taxon>Sphingobacteriales</taxon>
        <taxon>environmental samples</taxon>
    </lineage>
</organism>
<dbReference type="Pfam" id="PF04389">
    <property type="entry name" value="Peptidase_M28"/>
    <property type="match status" value="1"/>
</dbReference>
<reference evidence="24" key="1">
    <citation type="submission" date="2020-02" db="EMBL/GenBank/DDBJ databases">
        <authorList>
            <person name="Meier V. D."/>
        </authorList>
    </citation>
    <scope>NUCLEOTIDE SEQUENCE</scope>
    <source>
        <strain evidence="24">AVDCRST_MAG56</strain>
    </source>
</reference>
<evidence type="ECO:0000256" key="17">
    <source>
        <dbReference type="ARBA" id="ARBA00023180"/>
    </source>
</evidence>
<keyword evidence="7" id="KW-0121">Carboxypeptidase</keyword>
<keyword evidence="12" id="KW-0256">Endoplasmic reticulum</keyword>
<dbReference type="InterPro" id="IPR003137">
    <property type="entry name" value="PA_domain"/>
</dbReference>
<evidence type="ECO:0000259" key="22">
    <source>
        <dbReference type="Pfam" id="PF02225"/>
    </source>
</evidence>
<keyword evidence="14" id="KW-0333">Golgi apparatus</keyword>
<evidence type="ECO:0000256" key="13">
    <source>
        <dbReference type="ARBA" id="ARBA00022833"/>
    </source>
</evidence>
<keyword evidence="17" id="KW-0325">Glycoprotein</keyword>
<evidence type="ECO:0000256" key="14">
    <source>
        <dbReference type="ARBA" id="ARBA00023034"/>
    </source>
</evidence>
<keyword evidence="9" id="KW-0479">Metal-binding</keyword>
<keyword evidence="16" id="KW-0865">Zymogen</keyword>
<evidence type="ECO:0000256" key="16">
    <source>
        <dbReference type="ARBA" id="ARBA00023145"/>
    </source>
</evidence>
<dbReference type="PANTHER" id="PTHR12053:SF3">
    <property type="entry name" value="CARBOXYPEPTIDASE Q"/>
    <property type="match status" value="1"/>
</dbReference>
<keyword evidence="8" id="KW-0645">Protease</keyword>
<feature type="signal peptide" evidence="21">
    <location>
        <begin position="1"/>
        <end position="26"/>
    </location>
</feature>
<evidence type="ECO:0000256" key="10">
    <source>
        <dbReference type="ARBA" id="ARBA00022729"/>
    </source>
</evidence>
<comment type="subcellular location">
    <subcellularLocation>
        <location evidence="1">Endoplasmic reticulum</location>
    </subcellularLocation>
    <subcellularLocation>
        <location evidence="3">Golgi apparatus</location>
    </subcellularLocation>
    <subcellularLocation>
        <location evidence="2">Lysosome</location>
    </subcellularLocation>
    <subcellularLocation>
        <location evidence="4">Secreted</location>
    </subcellularLocation>
</comment>
<gene>
    <name evidence="24" type="ORF">AVDCRST_MAG56-7468</name>
</gene>
<keyword evidence="18" id="KW-0458">Lysosome</keyword>
<dbReference type="GO" id="GO:0006508">
    <property type="term" value="P:proteolysis"/>
    <property type="evidence" value="ECO:0007669"/>
    <property type="project" value="UniProtKB-KW"/>
</dbReference>
<feature type="domain" description="PA" evidence="22">
    <location>
        <begin position="129"/>
        <end position="226"/>
    </location>
</feature>
<dbReference type="GO" id="GO:0004180">
    <property type="term" value="F:carboxypeptidase activity"/>
    <property type="evidence" value="ECO:0007669"/>
    <property type="project" value="UniProtKB-KW"/>
</dbReference>
<dbReference type="SUPFAM" id="SSF53187">
    <property type="entry name" value="Zn-dependent exopeptidases"/>
    <property type="match status" value="1"/>
</dbReference>
<evidence type="ECO:0000256" key="12">
    <source>
        <dbReference type="ARBA" id="ARBA00022824"/>
    </source>
</evidence>
<accession>A0A6J4LFM8</accession>
<evidence type="ECO:0000256" key="1">
    <source>
        <dbReference type="ARBA" id="ARBA00004240"/>
    </source>
</evidence>
<evidence type="ECO:0000256" key="15">
    <source>
        <dbReference type="ARBA" id="ARBA00023049"/>
    </source>
</evidence>
<dbReference type="Gene3D" id="3.50.30.30">
    <property type="match status" value="1"/>
</dbReference>
<evidence type="ECO:0000313" key="24">
    <source>
        <dbReference type="EMBL" id="CAA9331910.1"/>
    </source>
</evidence>
<proteinExistence type="predicted"/>
<evidence type="ECO:0000256" key="19">
    <source>
        <dbReference type="ARBA" id="ARBA00025833"/>
    </source>
</evidence>
<dbReference type="AlphaFoldDB" id="A0A6J4LFM8"/>
<evidence type="ECO:0000256" key="4">
    <source>
        <dbReference type="ARBA" id="ARBA00004613"/>
    </source>
</evidence>
<sequence length="491" mass="54339">MRKNYVRWLLFGSVLPLLLAGQGARAPLEDVFGRINGEVLGRSQAYETLRQATTTIGHRLTGSPNGKRAEAFTYDRFRQYGFRNVKYQPFEVESWTRDTVTLEIVPRSSDNFHTYRVVALAHSPVQAQVKGPLVDVGNGLPADFDRVKDELRGKVALVNIGILPPDKDAKNLHRSEKTALAIRHGATGVVFVNGVAGNVLLTGTASVTGGLIPIPAVCIGLEDGRQVREWMRDEKRLEAHIDMRNKSGLIKARNVVATLKGSGLASEKIVIGGHLDSWDLASGAIDNGIGSFAVLEIARVFQALGLKPRRTIQFVMFMGEEQGLLGSEALVRQMVKDGSIKGVRYMLNLDMAGNPSGFNVAGREEMVPFFTEAGRLMSRYDTAFKNTVANRAGLHSDHQSFMLQGIPVAAPVSNLDPSVYQCYHADCDHFKLVNKTHLDNCVRFTAMLLYALADAETLPARRLTDEQTRDFLLRNNLREELVLGQKWRWAQ</sequence>
<evidence type="ECO:0000256" key="9">
    <source>
        <dbReference type="ARBA" id="ARBA00022723"/>
    </source>
</evidence>
<dbReference type="InterPro" id="IPR046450">
    <property type="entry name" value="PA_dom_sf"/>
</dbReference>
<name>A0A6J4LFM8_9SPHI</name>
<keyword evidence="6" id="KW-0964">Secreted</keyword>
<comment type="subunit">
    <text evidence="19">Homodimer. The monomeric form is inactive while the homodimer is active.</text>
</comment>
<dbReference type="EMBL" id="CADCTQ010000622">
    <property type="protein sequence ID" value="CAA9331910.1"/>
    <property type="molecule type" value="Genomic_DNA"/>
</dbReference>
<keyword evidence="11" id="KW-0378">Hydrolase</keyword>
<evidence type="ECO:0000256" key="20">
    <source>
        <dbReference type="ARBA" id="ARBA00033328"/>
    </source>
</evidence>
<dbReference type="PANTHER" id="PTHR12053">
    <property type="entry name" value="PROTEASE FAMILY M28 PLASMA GLUTAMATE CARBOXYPEPTIDASE-RELATED"/>
    <property type="match status" value="1"/>
</dbReference>
<feature type="chain" id="PRO_5026658858" description="Carboxypeptidase Q" evidence="21">
    <location>
        <begin position="27"/>
        <end position="491"/>
    </location>
</feature>
<evidence type="ECO:0000256" key="18">
    <source>
        <dbReference type="ARBA" id="ARBA00023228"/>
    </source>
</evidence>
<evidence type="ECO:0000256" key="2">
    <source>
        <dbReference type="ARBA" id="ARBA00004371"/>
    </source>
</evidence>
<evidence type="ECO:0000256" key="11">
    <source>
        <dbReference type="ARBA" id="ARBA00022801"/>
    </source>
</evidence>
<evidence type="ECO:0000256" key="5">
    <source>
        <dbReference type="ARBA" id="ARBA00014116"/>
    </source>
</evidence>